<dbReference type="PROSITE" id="PS01047">
    <property type="entry name" value="HMA_1"/>
    <property type="match status" value="1"/>
</dbReference>
<organism evidence="2 3">
    <name type="scientific">Nocardia caishijiensis</name>
    <dbReference type="NCBI Taxonomy" id="184756"/>
    <lineage>
        <taxon>Bacteria</taxon>
        <taxon>Bacillati</taxon>
        <taxon>Actinomycetota</taxon>
        <taxon>Actinomycetes</taxon>
        <taxon>Mycobacteriales</taxon>
        <taxon>Nocardiaceae</taxon>
        <taxon>Nocardia</taxon>
    </lineage>
</organism>
<dbReference type="InterPro" id="IPR036163">
    <property type="entry name" value="HMA_dom_sf"/>
</dbReference>
<evidence type="ECO:0000313" key="2">
    <source>
        <dbReference type="EMBL" id="KAF0846760.1"/>
    </source>
</evidence>
<reference evidence="2 3" key="1">
    <citation type="submission" date="2019-07" db="EMBL/GenBank/DDBJ databases">
        <title>Genomic Encyclopedia of Type Strains, Phase IV (KMG-IV): sequencing the most valuable type-strain genomes for metagenomic binning, comparative biology and taxonomic classification.</title>
        <authorList>
            <person name="Goeker M."/>
        </authorList>
    </citation>
    <scope>NUCLEOTIDE SEQUENCE [LARGE SCALE GENOMIC DNA]</scope>
    <source>
        <strain evidence="2 3">DSM 44831</strain>
    </source>
</reference>
<dbReference type="InterPro" id="IPR006121">
    <property type="entry name" value="HMA_dom"/>
</dbReference>
<accession>A0ABQ6YLU5</accession>
<dbReference type="InterPro" id="IPR017969">
    <property type="entry name" value="Heavy-metal-associated_CS"/>
</dbReference>
<gene>
    <name evidence="2" type="ORF">FNL39_104182</name>
</gene>
<dbReference type="EMBL" id="VMSD01000004">
    <property type="protein sequence ID" value="KAF0846760.1"/>
    <property type="molecule type" value="Genomic_DNA"/>
</dbReference>
<evidence type="ECO:0000256" key="1">
    <source>
        <dbReference type="ARBA" id="ARBA00022723"/>
    </source>
</evidence>
<keyword evidence="3" id="KW-1185">Reference proteome</keyword>
<comment type="caution">
    <text evidence="2">The sequence shown here is derived from an EMBL/GenBank/DDBJ whole genome shotgun (WGS) entry which is preliminary data.</text>
</comment>
<dbReference type="SUPFAM" id="SSF55008">
    <property type="entry name" value="HMA, heavy metal-associated domain"/>
    <property type="match status" value="1"/>
</dbReference>
<protein>
    <submittedName>
        <fullName evidence="2">Copper chaperone CopZ</fullName>
    </submittedName>
</protein>
<evidence type="ECO:0000313" key="3">
    <source>
        <dbReference type="Proteomes" id="UP000798951"/>
    </source>
</evidence>
<dbReference type="Gene3D" id="3.30.70.100">
    <property type="match status" value="1"/>
</dbReference>
<name>A0ABQ6YLU5_9NOCA</name>
<dbReference type="Proteomes" id="UP000798951">
    <property type="component" value="Unassembled WGS sequence"/>
</dbReference>
<dbReference type="CDD" id="cd00371">
    <property type="entry name" value="HMA"/>
    <property type="match status" value="1"/>
</dbReference>
<proteinExistence type="predicted"/>
<sequence length="409" mass="44440">MHPAQQYDRRVASQVLARLAAPGIFADVETAPVRITVRARALRPEPGATLTQSQRMYLERFMRPCPPEQVTSATHRITWTDSAGIPNTAYYREGGAGPDLAVVARETVLALWDSLARSGLPERTAHLGTHERAVLEATTTDHEPHEIFRVGIEATGRALVQHGLVAADTPYRGLTEFACGMRDSGIFAAVATRWFWELQASTYRRGMIPVRFTTAPDGTVRYTPESISVLRAMKETTIADAHAVMRKATTEEGLDVEQALAKYHDDLDLISRQYALLPPGTGSTCLAAPPGADGSSVLAMVADRFVETFVALAGTVQVVTDTTEVVLDGEPLADDSVFSVPDMSCRHCVRTIGALLESMDVPVVDIDLATKRVVARIRSPRHRLRVFEALRDGGYNPTDGVPASGTPVE</sequence>
<keyword evidence="1" id="KW-0479">Metal-binding</keyword>
<dbReference type="RefSeq" id="WP_067983124.1">
    <property type="nucleotide sequence ID" value="NZ_VMSD01000004.1"/>
</dbReference>